<name>A0A4V2V4R7_9HYPH</name>
<proteinExistence type="predicted"/>
<dbReference type="Pfam" id="PF11964">
    <property type="entry name" value="SpoIIAA-like"/>
    <property type="match status" value="1"/>
</dbReference>
<dbReference type="RefSeq" id="WP_132309191.1">
    <property type="nucleotide sequence ID" value="NZ_SMAR01000005.1"/>
</dbReference>
<organism evidence="1 2">
    <name type="scientific">Martelella mediterranea</name>
    <dbReference type="NCBI Taxonomy" id="293089"/>
    <lineage>
        <taxon>Bacteria</taxon>
        <taxon>Pseudomonadati</taxon>
        <taxon>Pseudomonadota</taxon>
        <taxon>Alphaproteobacteria</taxon>
        <taxon>Hyphomicrobiales</taxon>
        <taxon>Aurantimonadaceae</taxon>
        <taxon>Martelella</taxon>
    </lineage>
</organism>
<comment type="caution">
    <text evidence="1">The sequence shown here is derived from an EMBL/GenBank/DDBJ whole genome shotgun (WGS) entry which is preliminary data.</text>
</comment>
<dbReference type="Gene3D" id="3.40.50.10600">
    <property type="entry name" value="SpoIIaa-like domains"/>
    <property type="match status" value="1"/>
</dbReference>
<dbReference type="InterPro" id="IPR036513">
    <property type="entry name" value="STAS_dom_sf"/>
</dbReference>
<dbReference type="SUPFAM" id="SSF52091">
    <property type="entry name" value="SpoIIaa-like"/>
    <property type="match status" value="1"/>
</dbReference>
<dbReference type="InterPro" id="IPR038396">
    <property type="entry name" value="SpoIIAA-like_sf"/>
</dbReference>
<keyword evidence="2" id="KW-1185">Reference proteome</keyword>
<dbReference type="Proteomes" id="UP000295097">
    <property type="component" value="Unassembled WGS sequence"/>
</dbReference>
<accession>A0A4V2V4R7</accession>
<sequence>MLTKIDDLPESVIGFTIHGALSADDYNNVVIPALDVRDAEDGIELLLVTGTDFLGTDLGSQIGAQQFRREKPLHIKKIALVTNNVGFAQGVQMFAMLAHAEFKLIRDEFPDKDYVGEAVAWLEK</sequence>
<dbReference type="OrthoDB" id="5457369at2"/>
<evidence type="ECO:0000313" key="1">
    <source>
        <dbReference type="EMBL" id="TCT42030.1"/>
    </source>
</evidence>
<reference evidence="1 2" key="1">
    <citation type="submission" date="2019-03" db="EMBL/GenBank/DDBJ databases">
        <title>Freshwater and sediment microbial communities from various areas in North America, analyzing microbe dynamics in response to fracking.</title>
        <authorList>
            <person name="Lamendella R."/>
        </authorList>
    </citation>
    <scope>NUCLEOTIDE SEQUENCE [LARGE SCALE GENOMIC DNA]</scope>
    <source>
        <strain evidence="1 2">175.2</strain>
    </source>
</reference>
<protein>
    <submittedName>
        <fullName evidence="1">SpoIIAA-like protein</fullName>
    </submittedName>
</protein>
<evidence type="ECO:0000313" key="2">
    <source>
        <dbReference type="Proteomes" id="UP000295097"/>
    </source>
</evidence>
<dbReference type="InterPro" id="IPR021866">
    <property type="entry name" value="SpoIIAA-like"/>
</dbReference>
<dbReference type="EMBL" id="SMAR01000005">
    <property type="protein sequence ID" value="TCT42030.1"/>
    <property type="molecule type" value="Genomic_DNA"/>
</dbReference>
<dbReference type="AlphaFoldDB" id="A0A4V2V4R7"/>
<gene>
    <name evidence="1" type="ORF">EDC90_100545</name>
</gene>